<evidence type="ECO:0000313" key="9">
    <source>
        <dbReference type="EMBL" id="MFC1419397.1"/>
    </source>
</evidence>
<dbReference type="RefSeq" id="WP_380538672.1">
    <property type="nucleotide sequence ID" value="NZ_JBHFAB010000018.1"/>
</dbReference>
<reference evidence="9 10" key="1">
    <citation type="submission" date="2024-09" db="EMBL/GenBank/DDBJ databases">
        <authorList>
            <person name="Lee S.D."/>
        </authorList>
    </citation>
    <scope>NUCLEOTIDE SEQUENCE [LARGE SCALE GENOMIC DNA]</scope>
    <source>
        <strain evidence="9 10">N8-3</strain>
    </source>
</reference>
<dbReference type="Proteomes" id="UP001592531">
    <property type="component" value="Unassembled WGS sequence"/>
</dbReference>
<evidence type="ECO:0000256" key="5">
    <source>
        <dbReference type="ARBA" id="ARBA00022989"/>
    </source>
</evidence>
<dbReference type="SUPFAM" id="SSF161098">
    <property type="entry name" value="MetI-like"/>
    <property type="match status" value="1"/>
</dbReference>
<name>A0ABV6W062_9ACTN</name>
<evidence type="ECO:0000256" key="3">
    <source>
        <dbReference type="ARBA" id="ARBA00022475"/>
    </source>
</evidence>
<dbReference type="PANTHER" id="PTHR30193:SF37">
    <property type="entry name" value="INNER MEMBRANE ABC TRANSPORTER PERMEASE PROTEIN YCJO"/>
    <property type="match status" value="1"/>
</dbReference>
<comment type="subcellular location">
    <subcellularLocation>
        <location evidence="1 7">Cell membrane</location>
        <topology evidence="1 7">Multi-pass membrane protein</topology>
    </subcellularLocation>
</comment>
<feature type="domain" description="ABC transmembrane type-1" evidence="8">
    <location>
        <begin position="86"/>
        <end position="308"/>
    </location>
</feature>
<evidence type="ECO:0000256" key="1">
    <source>
        <dbReference type="ARBA" id="ARBA00004651"/>
    </source>
</evidence>
<evidence type="ECO:0000256" key="4">
    <source>
        <dbReference type="ARBA" id="ARBA00022692"/>
    </source>
</evidence>
<dbReference type="Pfam" id="PF00528">
    <property type="entry name" value="BPD_transp_1"/>
    <property type="match status" value="1"/>
</dbReference>
<keyword evidence="4 7" id="KW-0812">Transmembrane</keyword>
<evidence type="ECO:0000256" key="6">
    <source>
        <dbReference type="ARBA" id="ARBA00023136"/>
    </source>
</evidence>
<dbReference type="InterPro" id="IPR051393">
    <property type="entry name" value="ABC_transporter_permease"/>
</dbReference>
<keyword evidence="5 7" id="KW-1133">Transmembrane helix</keyword>
<accession>A0ABV6W062</accession>
<feature type="transmembrane region" description="Helical" evidence="7">
    <location>
        <begin position="22"/>
        <end position="44"/>
    </location>
</feature>
<dbReference type="EMBL" id="JBHFAB010000018">
    <property type="protein sequence ID" value="MFC1419397.1"/>
    <property type="molecule type" value="Genomic_DNA"/>
</dbReference>
<dbReference type="Gene3D" id="1.10.3720.10">
    <property type="entry name" value="MetI-like"/>
    <property type="match status" value="1"/>
</dbReference>
<comment type="caution">
    <text evidence="9">The sequence shown here is derived from an EMBL/GenBank/DDBJ whole genome shotgun (WGS) entry which is preliminary data.</text>
</comment>
<proteinExistence type="inferred from homology"/>
<feature type="transmembrane region" description="Helical" evidence="7">
    <location>
        <begin position="124"/>
        <end position="144"/>
    </location>
</feature>
<comment type="similarity">
    <text evidence="7">Belongs to the binding-protein-dependent transport system permease family.</text>
</comment>
<evidence type="ECO:0000259" key="8">
    <source>
        <dbReference type="PROSITE" id="PS50928"/>
    </source>
</evidence>
<evidence type="ECO:0000256" key="2">
    <source>
        <dbReference type="ARBA" id="ARBA00022448"/>
    </source>
</evidence>
<dbReference type="InterPro" id="IPR035906">
    <property type="entry name" value="MetI-like_sf"/>
</dbReference>
<keyword evidence="3" id="KW-1003">Cell membrane</keyword>
<protein>
    <submittedName>
        <fullName evidence="9">Carbohydrate ABC transporter permease</fullName>
    </submittedName>
</protein>
<dbReference type="InterPro" id="IPR000515">
    <property type="entry name" value="MetI-like"/>
</dbReference>
<organism evidence="9 10">
    <name type="scientific">Streptacidiphilus cavernicola</name>
    <dbReference type="NCBI Taxonomy" id="3342716"/>
    <lineage>
        <taxon>Bacteria</taxon>
        <taxon>Bacillati</taxon>
        <taxon>Actinomycetota</taxon>
        <taxon>Actinomycetes</taxon>
        <taxon>Kitasatosporales</taxon>
        <taxon>Streptomycetaceae</taxon>
        <taxon>Streptacidiphilus</taxon>
    </lineage>
</organism>
<keyword evidence="10" id="KW-1185">Reference proteome</keyword>
<dbReference type="PANTHER" id="PTHR30193">
    <property type="entry name" value="ABC TRANSPORTER PERMEASE PROTEIN"/>
    <property type="match status" value="1"/>
</dbReference>
<evidence type="ECO:0000256" key="7">
    <source>
        <dbReference type="RuleBase" id="RU363032"/>
    </source>
</evidence>
<sequence length="317" mass="34307">MDPTTAPPGGSPARRAGRRQRLVLAGLVAPAFALFGLFVVYPLLSGVRYSFYNWNGTGPLDDFIGLRNYTYTLFDPQFAPQFWRAVGHNLYFFAVSMVLTLVFGIGLAYTLLLQSEKASRRYSVVMMLPFTLPPVAVAYVWTVYLEPNSGVLYTILQALHLNALAAPFLGSGTLALPTIAVITAWAGMGFPVLLFLASLSDVPQDLLHAAALDGAGRFRTLWSVLIPAIRPTILMVTTMNFIGAFGTFDLIYIMEGSQAGPNYSTDVLGTLFYRTGFGGFGTTAQSMGLATALALIGFVIVVVVSAGFLRLQKRFAD</sequence>
<keyword evidence="2 7" id="KW-0813">Transport</keyword>
<feature type="transmembrane region" description="Helical" evidence="7">
    <location>
        <begin position="90"/>
        <end position="112"/>
    </location>
</feature>
<dbReference type="CDD" id="cd06261">
    <property type="entry name" value="TM_PBP2"/>
    <property type="match status" value="1"/>
</dbReference>
<feature type="transmembrane region" description="Helical" evidence="7">
    <location>
        <begin position="176"/>
        <end position="200"/>
    </location>
</feature>
<feature type="transmembrane region" description="Helical" evidence="7">
    <location>
        <begin position="287"/>
        <end position="309"/>
    </location>
</feature>
<dbReference type="PROSITE" id="PS50928">
    <property type="entry name" value="ABC_TM1"/>
    <property type="match status" value="1"/>
</dbReference>
<gene>
    <name evidence="9" type="ORF">ACEZDE_22585</name>
</gene>
<keyword evidence="6 7" id="KW-0472">Membrane</keyword>
<evidence type="ECO:0000313" key="10">
    <source>
        <dbReference type="Proteomes" id="UP001592531"/>
    </source>
</evidence>